<keyword evidence="5" id="KW-0347">Helicase</keyword>
<dbReference type="InterPro" id="IPR014001">
    <property type="entry name" value="Helicase_ATP-bd"/>
</dbReference>
<keyword evidence="1" id="KW-0378">Hydrolase</keyword>
<protein>
    <submittedName>
        <fullName evidence="5">SNF2 family DNA or RNA helicase</fullName>
    </submittedName>
</protein>
<reference evidence="5 6" key="1">
    <citation type="submission" date="2024-06" db="EMBL/GenBank/DDBJ databases">
        <title>Genomic Encyclopedia of Type Strains, Phase IV (KMG-IV): sequencing the most valuable type-strain genomes for metagenomic binning, comparative biology and taxonomic classification.</title>
        <authorList>
            <person name="Goeker M."/>
        </authorList>
    </citation>
    <scope>NUCLEOTIDE SEQUENCE [LARGE SCALE GENOMIC DNA]</scope>
    <source>
        <strain evidence="5 6">DSM 17253</strain>
    </source>
</reference>
<dbReference type="SUPFAM" id="SSF52540">
    <property type="entry name" value="P-loop containing nucleoside triphosphate hydrolases"/>
    <property type="match status" value="2"/>
</dbReference>
<keyword evidence="5" id="KW-0067">ATP-binding</keyword>
<feature type="compositionally biased region" description="Low complexity" evidence="2">
    <location>
        <begin position="805"/>
        <end position="821"/>
    </location>
</feature>
<comment type="caution">
    <text evidence="5">The sequence shown here is derived from an EMBL/GenBank/DDBJ whole genome shotgun (WGS) entry which is preliminary data.</text>
</comment>
<dbReference type="InterPro" id="IPR049730">
    <property type="entry name" value="SNF2/RAD54-like_C"/>
</dbReference>
<dbReference type="InterPro" id="IPR022138">
    <property type="entry name" value="DUF3670"/>
</dbReference>
<dbReference type="PANTHER" id="PTHR10799">
    <property type="entry name" value="SNF2/RAD54 HELICASE FAMILY"/>
    <property type="match status" value="1"/>
</dbReference>
<dbReference type="InterPro" id="IPR038718">
    <property type="entry name" value="SNF2-like_sf"/>
</dbReference>
<proteinExistence type="predicted"/>
<dbReference type="PROSITE" id="PS51194">
    <property type="entry name" value="HELICASE_CTER"/>
    <property type="match status" value="1"/>
</dbReference>
<keyword evidence="5" id="KW-0547">Nucleotide-binding</keyword>
<sequence>MIPYTDTITIHTRLSGYGDALIYGSTPTRRTVPGIDLKHRLFAWHEETLYGTQLDVQQVQDIELVILPAEYVIAFFAQLDLLAHIQWAGDEGTETLIRLAPALMSCVREKRYNPSLPAFQSGKLQWNWDESRLDADAREEIRDLGPEFAEGLRAAFSSLVFSECYGTEATASDLRREYPMLFTREGAVAGLTEQAWLISIGWKADAAPFRPVLQLLEPDEAEPVWRLQLVLQDKLDPSVLVPVRLDADGQASGVWPDVWTAHIRERSAGWAEHLRASLPASVRAAERSDVLGQPLSDAAAWQFLTADSRRLLDAGWQVLLPAWWEAASRRKPKLRAKVKAGEGEEAAAKGQGSSLFGLDSIIQFDWRVSIGDLQITEDEFKELVARNERLVRFRGEWITLDPSLIKQIGQMMEGVDSSQGLSLQDVLHLHLQRKDEDAGARKREDGEEEEADEDPDETARIELEVELNEHLLTLMNQLSQKSAWPKLDVPSGLQAELRSYQYDGFSWLAFLRRFGLGACLADDMGLGKTIQFITYLLHLKETADASGERRLPSLLICPTSVLGNWQKEISRFAPSLKVLLHYGSRRSGEAALREELREADVVLTSYATATLDQDLLKEFAWESLCLDEAQNIKNAQTKQSAAVRSFPARHRIALTGTPIENRLSELWSLYDFMNPGYLGSLRSFQVRFIQPIERDQDEQRTAQLQKLVKPFMLRRKKKDPHIQLELPEKNEMKTYIHLTAEQSALYDQTVNDLMNRVQKLEGIQRKGAILSALTQLKQVCDHPVLLTGESVDNFVDPADMAAVSGTTGAAAGSDGAADSSVLLSDSNAPGVSGDLETAGKQEAEGSEAVIVDRRASAGTVDAVDLAAETSAEAKAPEREAAAWTAAESSGGQLDTERLISRSAKLERLLAMVKELREEGDRCLIFTQYIGMGQILQRVLGQELQEPVLYLNGSTSKTARDRMIEQFQSQSLPAAEQPGVFILSIKAGGVGLNLTAANHVFHFDRWWNPAVENQATDRAYRMGQTKDVQVHKFISLGTLEERIDEMLESKQQLSDNVISSTESWITELSTEALKDLFTLRRDW</sequence>
<name>A0ABV2FDQ5_9BACL</name>
<dbReference type="Pfam" id="PF12419">
    <property type="entry name" value="DUF3670"/>
    <property type="match status" value="1"/>
</dbReference>
<dbReference type="SMART" id="SM00490">
    <property type="entry name" value="HELICc"/>
    <property type="match status" value="1"/>
</dbReference>
<evidence type="ECO:0000259" key="4">
    <source>
        <dbReference type="PROSITE" id="PS51194"/>
    </source>
</evidence>
<dbReference type="CDD" id="cd18793">
    <property type="entry name" value="SF2_C_SNF"/>
    <property type="match status" value="1"/>
</dbReference>
<dbReference type="PROSITE" id="PS51192">
    <property type="entry name" value="HELICASE_ATP_BIND_1"/>
    <property type="match status" value="1"/>
</dbReference>
<dbReference type="Gene3D" id="3.40.50.10810">
    <property type="entry name" value="Tandem AAA-ATPase domain"/>
    <property type="match status" value="1"/>
</dbReference>
<dbReference type="CDD" id="cd18012">
    <property type="entry name" value="DEXQc_arch_SWI2_SNF2"/>
    <property type="match status" value="1"/>
</dbReference>
<dbReference type="InterPro" id="IPR000330">
    <property type="entry name" value="SNF2_N"/>
</dbReference>
<evidence type="ECO:0000313" key="5">
    <source>
        <dbReference type="EMBL" id="MET3549883.1"/>
    </source>
</evidence>
<dbReference type="Gene3D" id="3.40.50.300">
    <property type="entry name" value="P-loop containing nucleotide triphosphate hydrolases"/>
    <property type="match status" value="1"/>
</dbReference>
<dbReference type="RefSeq" id="WP_354503231.1">
    <property type="nucleotide sequence ID" value="NZ_JBEPLV010000010.1"/>
</dbReference>
<dbReference type="Gene3D" id="1.20.120.850">
    <property type="entry name" value="SWI2/SNF2 ATPases, N-terminal domain"/>
    <property type="match status" value="1"/>
</dbReference>
<dbReference type="EMBL" id="JBEPLV010000010">
    <property type="protein sequence ID" value="MET3549883.1"/>
    <property type="molecule type" value="Genomic_DNA"/>
</dbReference>
<gene>
    <name evidence="5" type="ORF">ABID47_006544</name>
</gene>
<feature type="region of interest" description="Disordered" evidence="2">
    <location>
        <begin position="432"/>
        <end position="458"/>
    </location>
</feature>
<accession>A0ABV2FDQ5</accession>
<organism evidence="5 6">
    <name type="scientific">Paenibacillus favisporus</name>
    <dbReference type="NCBI Taxonomy" id="221028"/>
    <lineage>
        <taxon>Bacteria</taxon>
        <taxon>Bacillati</taxon>
        <taxon>Bacillota</taxon>
        <taxon>Bacilli</taxon>
        <taxon>Bacillales</taxon>
        <taxon>Paenibacillaceae</taxon>
        <taxon>Paenibacillus</taxon>
    </lineage>
</organism>
<dbReference type="GO" id="GO:0004386">
    <property type="term" value="F:helicase activity"/>
    <property type="evidence" value="ECO:0007669"/>
    <property type="project" value="UniProtKB-KW"/>
</dbReference>
<dbReference type="Pfam" id="PF00271">
    <property type="entry name" value="Helicase_C"/>
    <property type="match status" value="1"/>
</dbReference>
<dbReference type="Pfam" id="PF00176">
    <property type="entry name" value="SNF2-rel_dom"/>
    <property type="match status" value="1"/>
</dbReference>
<evidence type="ECO:0000256" key="1">
    <source>
        <dbReference type="ARBA" id="ARBA00022801"/>
    </source>
</evidence>
<feature type="domain" description="Helicase C-terminal" evidence="4">
    <location>
        <begin position="904"/>
        <end position="1068"/>
    </location>
</feature>
<dbReference type="SMART" id="SM00487">
    <property type="entry name" value="DEXDc"/>
    <property type="match status" value="1"/>
</dbReference>
<evidence type="ECO:0000256" key="2">
    <source>
        <dbReference type="SAM" id="MobiDB-lite"/>
    </source>
</evidence>
<evidence type="ECO:0000313" key="6">
    <source>
        <dbReference type="Proteomes" id="UP001549098"/>
    </source>
</evidence>
<feature type="region of interest" description="Disordered" evidence="2">
    <location>
        <begin position="805"/>
        <end position="846"/>
    </location>
</feature>
<evidence type="ECO:0000259" key="3">
    <source>
        <dbReference type="PROSITE" id="PS51192"/>
    </source>
</evidence>
<dbReference type="InterPro" id="IPR001650">
    <property type="entry name" value="Helicase_C-like"/>
</dbReference>
<feature type="domain" description="Helicase ATP-binding" evidence="3">
    <location>
        <begin position="509"/>
        <end position="676"/>
    </location>
</feature>
<feature type="compositionally biased region" description="Basic and acidic residues" evidence="2">
    <location>
        <begin position="432"/>
        <end position="445"/>
    </location>
</feature>
<feature type="compositionally biased region" description="Acidic residues" evidence="2">
    <location>
        <begin position="446"/>
        <end position="456"/>
    </location>
</feature>
<dbReference type="Proteomes" id="UP001549098">
    <property type="component" value="Unassembled WGS sequence"/>
</dbReference>
<dbReference type="InterPro" id="IPR027417">
    <property type="entry name" value="P-loop_NTPase"/>
</dbReference>
<keyword evidence="6" id="KW-1185">Reference proteome</keyword>